<evidence type="ECO:0000256" key="2">
    <source>
        <dbReference type="ARBA" id="ARBA00022692"/>
    </source>
</evidence>
<evidence type="ECO:0000256" key="3">
    <source>
        <dbReference type="ARBA" id="ARBA00022989"/>
    </source>
</evidence>
<feature type="transmembrane region" description="Helical" evidence="5">
    <location>
        <begin position="60"/>
        <end position="80"/>
    </location>
</feature>
<dbReference type="GO" id="GO:0016020">
    <property type="term" value="C:membrane"/>
    <property type="evidence" value="ECO:0007669"/>
    <property type="project" value="UniProtKB-SubCell"/>
</dbReference>
<name>A0A101MSZ0_PENFR</name>
<dbReference type="GO" id="GO:0022857">
    <property type="term" value="F:transmembrane transporter activity"/>
    <property type="evidence" value="ECO:0007669"/>
    <property type="project" value="InterPro"/>
</dbReference>
<evidence type="ECO:0000256" key="1">
    <source>
        <dbReference type="ARBA" id="ARBA00004141"/>
    </source>
</evidence>
<keyword evidence="9" id="KW-1185">Reference proteome</keyword>
<dbReference type="Proteomes" id="UP000055045">
    <property type="component" value="Unassembled WGS sequence"/>
</dbReference>
<evidence type="ECO:0000313" key="8">
    <source>
        <dbReference type="EMBL" id="KUM66104.1"/>
    </source>
</evidence>
<gene>
    <name evidence="8" type="ORF">ACN42_g929</name>
</gene>
<dbReference type="PANTHER" id="PTHR42718">
    <property type="entry name" value="MAJOR FACILITATOR SUPERFAMILY MULTIDRUG TRANSPORTER MFSC"/>
    <property type="match status" value="1"/>
</dbReference>
<keyword evidence="6" id="KW-0732">Signal</keyword>
<dbReference type="EMBL" id="LLXE01000014">
    <property type="protein sequence ID" value="KUM66104.1"/>
    <property type="molecule type" value="Genomic_DNA"/>
</dbReference>
<feature type="transmembrane region" description="Helical" evidence="5">
    <location>
        <begin position="100"/>
        <end position="121"/>
    </location>
</feature>
<dbReference type="SUPFAM" id="SSF103473">
    <property type="entry name" value="MFS general substrate transporter"/>
    <property type="match status" value="1"/>
</dbReference>
<dbReference type="InterPro" id="IPR020846">
    <property type="entry name" value="MFS_dom"/>
</dbReference>
<keyword evidence="4 5" id="KW-0472">Membrane</keyword>
<feature type="transmembrane region" description="Helical" evidence="5">
    <location>
        <begin position="35"/>
        <end position="53"/>
    </location>
</feature>
<feature type="signal peptide" evidence="6">
    <location>
        <begin position="1"/>
        <end position="16"/>
    </location>
</feature>
<keyword evidence="3 5" id="KW-1133">Transmembrane helix</keyword>
<dbReference type="Gene3D" id="1.20.1250.20">
    <property type="entry name" value="MFS general substrate transporter like domains"/>
    <property type="match status" value="1"/>
</dbReference>
<dbReference type="PANTHER" id="PTHR42718:SF1">
    <property type="entry name" value="LOW AFFINITY AMMONIUM TRANSPORTER"/>
    <property type="match status" value="1"/>
</dbReference>
<dbReference type="OrthoDB" id="3563951at2759"/>
<organism evidence="8 9">
    <name type="scientific">Penicillium freii</name>
    <dbReference type="NCBI Taxonomy" id="48697"/>
    <lineage>
        <taxon>Eukaryota</taxon>
        <taxon>Fungi</taxon>
        <taxon>Dikarya</taxon>
        <taxon>Ascomycota</taxon>
        <taxon>Pezizomycotina</taxon>
        <taxon>Eurotiomycetes</taxon>
        <taxon>Eurotiomycetidae</taxon>
        <taxon>Eurotiales</taxon>
        <taxon>Aspergillaceae</taxon>
        <taxon>Penicillium</taxon>
    </lineage>
</organism>
<dbReference type="InterPro" id="IPR036259">
    <property type="entry name" value="MFS_trans_sf"/>
</dbReference>
<accession>A0A101MSZ0</accession>
<evidence type="ECO:0000256" key="4">
    <source>
        <dbReference type="ARBA" id="ARBA00023136"/>
    </source>
</evidence>
<evidence type="ECO:0000256" key="5">
    <source>
        <dbReference type="SAM" id="Phobius"/>
    </source>
</evidence>
<feature type="chain" id="PRO_5007100841" description="Major facilitator superfamily (MFS) profile domain-containing protein" evidence="6">
    <location>
        <begin position="17"/>
        <end position="131"/>
    </location>
</feature>
<dbReference type="AlphaFoldDB" id="A0A101MSZ0"/>
<sequence length="131" mass="14160">MVLAMVAFLVANILEATMPPPNLLDPGIIFGDHRPLGMGMFFPAAMMMLSAAVSREHQGIAASLLLTTNNYAISIGLAIASTILCYTTDDMDLFAMCRNGWYVAVGLSSLGVIISVGSLFYQRRHPIMKPH</sequence>
<evidence type="ECO:0000259" key="7">
    <source>
        <dbReference type="PROSITE" id="PS50850"/>
    </source>
</evidence>
<reference evidence="8 9" key="1">
    <citation type="submission" date="2015-10" db="EMBL/GenBank/DDBJ databases">
        <title>Genome sequencing of Penicillium freii.</title>
        <authorList>
            <person name="Nguyen H.D."/>
            <person name="Visagie C.M."/>
            <person name="Seifert K.A."/>
        </authorList>
    </citation>
    <scope>NUCLEOTIDE SEQUENCE [LARGE SCALE GENOMIC DNA]</scope>
    <source>
        <strain evidence="8 9">DAOM 242723</strain>
    </source>
</reference>
<evidence type="ECO:0000313" key="9">
    <source>
        <dbReference type="Proteomes" id="UP000055045"/>
    </source>
</evidence>
<proteinExistence type="predicted"/>
<protein>
    <recommendedName>
        <fullName evidence="7">Major facilitator superfamily (MFS) profile domain-containing protein</fullName>
    </recommendedName>
</protein>
<feature type="domain" description="Major facilitator superfamily (MFS) profile" evidence="7">
    <location>
        <begin position="1"/>
        <end position="131"/>
    </location>
</feature>
<keyword evidence="2 5" id="KW-0812">Transmembrane</keyword>
<comment type="caution">
    <text evidence="8">The sequence shown here is derived from an EMBL/GenBank/DDBJ whole genome shotgun (WGS) entry which is preliminary data.</text>
</comment>
<comment type="subcellular location">
    <subcellularLocation>
        <location evidence="1">Membrane</location>
        <topology evidence="1">Multi-pass membrane protein</topology>
    </subcellularLocation>
</comment>
<dbReference type="PROSITE" id="PS50850">
    <property type="entry name" value="MFS"/>
    <property type="match status" value="1"/>
</dbReference>
<evidence type="ECO:0000256" key="6">
    <source>
        <dbReference type="SAM" id="SignalP"/>
    </source>
</evidence>